<dbReference type="RefSeq" id="WP_221289910.1">
    <property type="nucleotide sequence ID" value="NZ_AP024597.1"/>
</dbReference>
<dbReference type="InterPro" id="IPR018016">
    <property type="entry name" value="Nucleoside_phosphorylase_CS"/>
</dbReference>
<dbReference type="PANTHER" id="PTHR43691">
    <property type="entry name" value="URIDINE PHOSPHORYLASE"/>
    <property type="match status" value="1"/>
</dbReference>
<evidence type="ECO:0000256" key="2">
    <source>
        <dbReference type="ARBA" id="ARBA00022676"/>
    </source>
</evidence>
<dbReference type="SUPFAM" id="SSF53167">
    <property type="entry name" value="Purine and uridine phosphorylases"/>
    <property type="match status" value="1"/>
</dbReference>
<sequence length="225" mass="25219">MLVLNEKVPEKVILVEEPEIAELISKYMTTVKSVKRRGYSVYIGIYGGSPIAIASHGVGGPSLALILEELIQYGARIVLRYGTAGATECSNVGKYLIPVGVSHHVYSSLYQRSRGDTSLSLYPDLEMAYKLYSFLKQRRRNVIYGSVFQSDDFYAESHISSDDAVDMETGTLFLVSRLKKVRSASLVILANCRGRDWIDYEKLYETDAQLVLDFMSSFEGEAERI</sequence>
<name>A0A8D5U6G7_9CREN</name>
<evidence type="ECO:0000313" key="5">
    <source>
        <dbReference type="EMBL" id="BCU69877.1"/>
    </source>
</evidence>
<dbReference type="Pfam" id="PF01048">
    <property type="entry name" value="PNP_UDP_1"/>
    <property type="match status" value="1"/>
</dbReference>
<dbReference type="PROSITE" id="PS01232">
    <property type="entry name" value="PNP_UDP_1"/>
    <property type="match status" value="1"/>
</dbReference>
<dbReference type="PANTHER" id="PTHR43691:SF11">
    <property type="entry name" value="FI09636P-RELATED"/>
    <property type="match status" value="1"/>
</dbReference>
<evidence type="ECO:0000256" key="1">
    <source>
        <dbReference type="ARBA" id="ARBA00010456"/>
    </source>
</evidence>
<evidence type="ECO:0000256" key="3">
    <source>
        <dbReference type="ARBA" id="ARBA00022679"/>
    </source>
</evidence>
<keyword evidence="3" id="KW-0808">Transferase</keyword>
<dbReference type="InterPro" id="IPR035994">
    <property type="entry name" value="Nucleoside_phosphorylase_sf"/>
</dbReference>
<dbReference type="GO" id="GO:0005829">
    <property type="term" value="C:cytosol"/>
    <property type="evidence" value="ECO:0007669"/>
    <property type="project" value="TreeGrafter"/>
</dbReference>
<proteinExistence type="inferred from homology"/>
<dbReference type="KEGG" id="csty:KN1_11740"/>
<evidence type="ECO:0000313" key="6">
    <source>
        <dbReference type="Proteomes" id="UP000825123"/>
    </source>
</evidence>
<organism evidence="5 6">
    <name type="scientific">Stygiolobus caldivivus</name>
    <dbReference type="NCBI Taxonomy" id="2824673"/>
    <lineage>
        <taxon>Archaea</taxon>
        <taxon>Thermoproteota</taxon>
        <taxon>Thermoprotei</taxon>
        <taxon>Sulfolobales</taxon>
        <taxon>Sulfolobaceae</taxon>
        <taxon>Stygiolobus</taxon>
    </lineage>
</organism>
<dbReference type="GeneID" id="66162910"/>
<dbReference type="Proteomes" id="UP000825123">
    <property type="component" value="Chromosome"/>
</dbReference>
<keyword evidence="6" id="KW-1185">Reference proteome</keyword>
<reference evidence="5 6" key="1">
    <citation type="submission" date="2021-04" db="EMBL/GenBank/DDBJ databases">
        <title>Complete genome sequence of Stygiolobus sp. KN-1.</title>
        <authorList>
            <person name="Nakamura K."/>
            <person name="Sakai H."/>
            <person name="Kurosawa N."/>
        </authorList>
    </citation>
    <scope>NUCLEOTIDE SEQUENCE [LARGE SCALE GENOMIC DNA]</scope>
    <source>
        <strain evidence="5 6">KN-1</strain>
    </source>
</reference>
<feature type="domain" description="Nucleoside phosphorylase" evidence="4">
    <location>
        <begin position="17"/>
        <end position="193"/>
    </location>
</feature>
<dbReference type="GO" id="GO:0009164">
    <property type="term" value="P:nucleoside catabolic process"/>
    <property type="evidence" value="ECO:0007669"/>
    <property type="project" value="UniProtKB-ARBA"/>
</dbReference>
<comment type="similarity">
    <text evidence="1">Belongs to the PNP/UDP phosphorylase family.</text>
</comment>
<dbReference type="InterPro" id="IPR000845">
    <property type="entry name" value="Nucleoside_phosphorylase_d"/>
</dbReference>
<dbReference type="EMBL" id="AP024597">
    <property type="protein sequence ID" value="BCU69877.1"/>
    <property type="molecule type" value="Genomic_DNA"/>
</dbReference>
<dbReference type="Gene3D" id="3.40.50.1580">
    <property type="entry name" value="Nucleoside phosphorylase domain"/>
    <property type="match status" value="1"/>
</dbReference>
<keyword evidence="2" id="KW-0328">Glycosyltransferase</keyword>
<accession>A0A8D5U6G7</accession>
<dbReference type="AlphaFoldDB" id="A0A8D5U6G7"/>
<protein>
    <submittedName>
        <fullName evidence="5">5'-methylthioadenosine phosphorylase</fullName>
    </submittedName>
</protein>
<gene>
    <name evidence="5" type="ORF">KN1_11740</name>
</gene>
<evidence type="ECO:0000259" key="4">
    <source>
        <dbReference type="Pfam" id="PF01048"/>
    </source>
</evidence>
<dbReference type="GO" id="GO:0016763">
    <property type="term" value="F:pentosyltransferase activity"/>
    <property type="evidence" value="ECO:0007669"/>
    <property type="project" value="InterPro"/>
</dbReference>